<comment type="caution">
    <text evidence="2">The sequence shown here is derived from an EMBL/GenBank/DDBJ whole genome shotgun (WGS) entry which is preliminary data.</text>
</comment>
<protein>
    <submittedName>
        <fullName evidence="2">Uncharacterized protein</fullName>
    </submittedName>
</protein>
<organism evidence="2 3">
    <name type="scientific">Rhizopogon vesiculosus</name>
    <dbReference type="NCBI Taxonomy" id="180088"/>
    <lineage>
        <taxon>Eukaryota</taxon>
        <taxon>Fungi</taxon>
        <taxon>Dikarya</taxon>
        <taxon>Basidiomycota</taxon>
        <taxon>Agaricomycotina</taxon>
        <taxon>Agaricomycetes</taxon>
        <taxon>Agaricomycetidae</taxon>
        <taxon>Boletales</taxon>
        <taxon>Suillineae</taxon>
        <taxon>Rhizopogonaceae</taxon>
        <taxon>Rhizopogon</taxon>
    </lineage>
</organism>
<dbReference type="Proteomes" id="UP000183567">
    <property type="component" value="Unassembled WGS sequence"/>
</dbReference>
<evidence type="ECO:0000313" key="2">
    <source>
        <dbReference type="EMBL" id="OJA17282.1"/>
    </source>
</evidence>
<reference evidence="2 3" key="1">
    <citation type="submission" date="2016-03" db="EMBL/GenBank/DDBJ databases">
        <title>Comparative genomics of the ectomycorrhizal sister species Rhizopogon vinicolor and Rhizopogon vesiculosus (Basidiomycota: Boletales) reveals a divergence of the mating type B locus.</title>
        <authorList>
            <person name="Mujic A.B."/>
            <person name="Kuo A."/>
            <person name="Tritt A."/>
            <person name="Lipzen A."/>
            <person name="Chen C."/>
            <person name="Johnson J."/>
            <person name="Sharma A."/>
            <person name="Barry K."/>
            <person name="Grigoriev I.V."/>
            <person name="Spatafora J.W."/>
        </authorList>
    </citation>
    <scope>NUCLEOTIDE SEQUENCE [LARGE SCALE GENOMIC DNA]</scope>
    <source>
        <strain evidence="2 3">AM-OR11-056</strain>
    </source>
</reference>
<feature type="region of interest" description="Disordered" evidence="1">
    <location>
        <begin position="72"/>
        <end position="97"/>
    </location>
</feature>
<gene>
    <name evidence="2" type="ORF">AZE42_13034</name>
</gene>
<proteinExistence type="predicted"/>
<name>A0A1J8R698_9AGAM</name>
<evidence type="ECO:0000313" key="3">
    <source>
        <dbReference type="Proteomes" id="UP000183567"/>
    </source>
</evidence>
<dbReference type="EMBL" id="LVVM01002128">
    <property type="protein sequence ID" value="OJA17282.1"/>
    <property type="molecule type" value="Genomic_DNA"/>
</dbReference>
<evidence type="ECO:0000256" key="1">
    <source>
        <dbReference type="SAM" id="MobiDB-lite"/>
    </source>
</evidence>
<dbReference type="AlphaFoldDB" id="A0A1J8R698"/>
<sequence>MTLSSFNNRISTLLMEVLQMLKFHLKKERLNFMEGWVMSEREMTKIEPEEGLLEKLLDPSFRDTIDHSALGANVEVPGDHKSDSKSLTPTANFLEEA</sequence>
<accession>A0A1J8R698</accession>
<dbReference type="OrthoDB" id="3241084at2759"/>
<keyword evidence="3" id="KW-1185">Reference proteome</keyword>